<evidence type="ECO:0000313" key="8">
    <source>
        <dbReference type="Proteomes" id="UP000664534"/>
    </source>
</evidence>
<feature type="region of interest" description="Disordered" evidence="5">
    <location>
        <begin position="193"/>
        <end position="373"/>
    </location>
</feature>
<dbReference type="GO" id="GO:0001228">
    <property type="term" value="F:DNA-binding transcription activator activity, RNA polymerase II-specific"/>
    <property type="evidence" value="ECO:0007669"/>
    <property type="project" value="TreeGrafter"/>
</dbReference>
<evidence type="ECO:0000256" key="3">
    <source>
        <dbReference type="ARBA" id="ARBA00023163"/>
    </source>
</evidence>
<sequence length="715" mass="77177">MSFHRVLPLLPALSDQALRDRWAIQPDTLLSSKIMPDETPSAAASEHKSPIPAPSSLSSPPEEGVQKSPGEESLEDYESPKHRTHSSSQATRTSSRPSRADQSSVPRKSVVEKWQEDSPSSICLCQPEPKVPRPRNAFILYRQHHQQVVVAQNPGLANPEISKIIGDHWRNSPTETKEHWKLLADEEKLRHQKQYPDYRYQPRRSIRNSSVSGGPTAASAEGDQRRCQKCGGRSIAASTMMSGPGFSNPATPYSPTQPPNSATSAGRFMRSLGSPPTSNPTSNPQAAYRHRPSSANVASLTLSSPRYKRHDSSGQPSPRFKRPEPSQTSPRSPDPKRRRVTNASYAPVRAVNNPATPFPFPTSQRRQSLPRPDFMGPSINTPFTMGPPPRPHNTPHHPETSLTLAPLQNPQTSASSTMGLDTQAKSLEAMILSIPTLGKIRLLSKISPPLAAPGPTSPARRTRGLVIAIDAADPAALDALTATIQSNLAPYTPRVFATPKPPADEPPSFQSYLRLMDAHHALSAQIISHITTPAPDPSPSPPPESPSPVSPKSFPTPKKAPPAASSTNAKHTHPPIAIVPGWQVTWSDWFASSVEIKDAYSPMDHWQWGATLWRNVVGADVTVAVQAPVVVADVAASASASASVVEGERDAGRNGGVGLEGARNGGVEVKLEDARAVVVRGEREGGVAEGGLRRVGFEIGEWVRGWEERGERRGS</sequence>
<evidence type="ECO:0000256" key="2">
    <source>
        <dbReference type="ARBA" id="ARBA00023125"/>
    </source>
</evidence>
<dbReference type="Proteomes" id="UP000664534">
    <property type="component" value="Unassembled WGS sequence"/>
</dbReference>
<feature type="region of interest" description="Disordered" evidence="5">
    <location>
        <begin position="33"/>
        <end position="127"/>
    </location>
</feature>
<dbReference type="PANTHER" id="PTHR10270">
    <property type="entry name" value="SOX TRANSCRIPTION FACTOR"/>
    <property type="match status" value="1"/>
</dbReference>
<evidence type="ECO:0000256" key="1">
    <source>
        <dbReference type="ARBA" id="ARBA00023015"/>
    </source>
</evidence>
<feature type="region of interest" description="Disordered" evidence="5">
    <location>
        <begin position="530"/>
        <end position="574"/>
    </location>
</feature>
<comment type="caution">
    <text evidence="7">The sequence shown here is derived from an EMBL/GenBank/DDBJ whole genome shotgun (WGS) entry which is preliminary data.</text>
</comment>
<dbReference type="SUPFAM" id="SSF47095">
    <property type="entry name" value="HMG-box"/>
    <property type="match status" value="1"/>
</dbReference>
<dbReference type="OrthoDB" id="6247875at2759"/>
<dbReference type="FunFam" id="1.10.30.10:FF:000041">
    <property type="entry name" value="HMG box family protein"/>
    <property type="match status" value="1"/>
</dbReference>
<dbReference type="GO" id="GO:0000978">
    <property type="term" value="F:RNA polymerase II cis-regulatory region sequence-specific DNA binding"/>
    <property type="evidence" value="ECO:0007669"/>
    <property type="project" value="TreeGrafter"/>
</dbReference>
<keyword evidence="8" id="KW-1185">Reference proteome</keyword>
<evidence type="ECO:0000259" key="6">
    <source>
        <dbReference type="PROSITE" id="PS50118"/>
    </source>
</evidence>
<feature type="compositionally biased region" description="Pro residues" evidence="5">
    <location>
        <begin position="534"/>
        <end position="549"/>
    </location>
</feature>
<evidence type="ECO:0000256" key="5">
    <source>
        <dbReference type="SAM" id="MobiDB-lite"/>
    </source>
</evidence>
<keyword evidence="1" id="KW-0805">Transcription regulation</keyword>
<keyword evidence="3" id="KW-0804">Transcription</keyword>
<feature type="compositionally biased region" description="Low complexity" evidence="5">
    <location>
        <begin position="550"/>
        <end position="569"/>
    </location>
</feature>
<feature type="domain" description="HMG box" evidence="6">
    <location>
        <begin position="131"/>
        <end position="199"/>
    </location>
</feature>
<accession>A0A8H3EVL9</accession>
<dbReference type="GO" id="GO:0030154">
    <property type="term" value="P:cell differentiation"/>
    <property type="evidence" value="ECO:0007669"/>
    <property type="project" value="TreeGrafter"/>
</dbReference>
<name>A0A8H3EVL9_9LECA</name>
<reference evidence="7" key="1">
    <citation type="submission" date="2021-03" db="EMBL/GenBank/DDBJ databases">
        <authorList>
            <person name="Tagirdzhanova G."/>
        </authorList>
    </citation>
    <scope>NUCLEOTIDE SEQUENCE</scope>
</reference>
<feature type="DNA-binding region" description="HMG box" evidence="4">
    <location>
        <begin position="131"/>
        <end position="199"/>
    </location>
</feature>
<protein>
    <recommendedName>
        <fullName evidence="6">HMG box domain-containing protein</fullName>
    </recommendedName>
</protein>
<dbReference type="InterPro" id="IPR050140">
    <property type="entry name" value="SRY-related_HMG-box_TF-like"/>
</dbReference>
<gene>
    <name evidence="7" type="ORF">IMSHALPRED_000322</name>
</gene>
<feature type="compositionally biased region" description="Polar residues" evidence="5">
    <location>
        <begin position="293"/>
        <end position="304"/>
    </location>
</feature>
<dbReference type="InterPro" id="IPR009071">
    <property type="entry name" value="HMG_box_dom"/>
</dbReference>
<keyword evidence="4" id="KW-0539">Nucleus</keyword>
<dbReference type="SMART" id="SM00398">
    <property type="entry name" value="HMG"/>
    <property type="match status" value="1"/>
</dbReference>
<dbReference type="GO" id="GO:0005634">
    <property type="term" value="C:nucleus"/>
    <property type="evidence" value="ECO:0007669"/>
    <property type="project" value="UniProtKB-UniRule"/>
</dbReference>
<dbReference type="AlphaFoldDB" id="A0A8H3EVL9"/>
<dbReference type="Pfam" id="PF00505">
    <property type="entry name" value="HMG_box"/>
    <property type="match status" value="1"/>
</dbReference>
<dbReference type="EMBL" id="CAJPDT010000010">
    <property type="protein sequence ID" value="CAF9912465.1"/>
    <property type="molecule type" value="Genomic_DNA"/>
</dbReference>
<dbReference type="InterPro" id="IPR036910">
    <property type="entry name" value="HMG_box_dom_sf"/>
</dbReference>
<proteinExistence type="predicted"/>
<evidence type="ECO:0000313" key="7">
    <source>
        <dbReference type="EMBL" id="CAF9912465.1"/>
    </source>
</evidence>
<organism evidence="7 8">
    <name type="scientific">Imshaugia aleurites</name>
    <dbReference type="NCBI Taxonomy" id="172621"/>
    <lineage>
        <taxon>Eukaryota</taxon>
        <taxon>Fungi</taxon>
        <taxon>Dikarya</taxon>
        <taxon>Ascomycota</taxon>
        <taxon>Pezizomycotina</taxon>
        <taxon>Lecanoromycetes</taxon>
        <taxon>OSLEUM clade</taxon>
        <taxon>Lecanoromycetidae</taxon>
        <taxon>Lecanorales</taxon>
        <taxon>Lecanorineae</taxon>
        <taxon>Parmeliaceae</taxon>
        <taxon>Imshaugia</taxon>
    </lineage>
</organism>
<dbReference type="CDD" id="cd01389">
    <property type="entry name" value="HMG-box_ROX1-like"/>
    <property type="match status" value="1"/>
</dbReference>
<dbReference type="GO" id="GO:0000122">
    <property type="term" value="P:negative regulation of transcription by RNA polymerase II"/>
    <property type="evidence" value="ECO:0007669"/>
    <property type="project" value="TreeGrafter"/>
</dbReference>
<dbReference type="Gene3D" id="1.10.30.10">
    <property type="entry name" value="High mobility group box domain"/>
    <property type="match status" value="1"/>
</dbReference>
<dbReference type="PROSITE" id="PS50118">
    <property type="entry name" value="HMG_BOX_2"/>
    <property type="match status" value="1"/>
</dbReference>
<feature type="compositionally biased region" description="Polar residues" evidence="5">
    <location>
        <begin position="248"/>
        <end position="264"/>
    </location>
</feature>
<dbReference type="PANTHER" id="PTHR10270:SF320">
    <property type="entry name" value="BOX TRANSCRIPTIONAL REGULATOR, PUTATIVE (AFU_ORTHOLOGUE AFUA_4G10820)-RELATED"/>
    <property type="match status" value="1"/>
</dbReference>
<keyword evidence="2 4" id="KW-0238">DNA-binding</keyword>
<feature type="compositionally biased region" description="Low complexity" evidence="5">
    <location>
        <begin position="274"/>
        <end position="284"/>
    </location>
</feature>
<feature type="compositionally biased region" description="Polar residues" evidence="5">
    <location>
        <begin position="86"/>
        <end position="106"/>
    </location>
</feature>
<evidence type="ECO:0000256" key="4">
    <source>
        <dbReference type="PROSITE-ProRule" id="PRU00267"/>
    </source>
</evidence>